<proteinExistence type="predicted"/>
<dbReference type="RefSeq" id="WP_348263662.1">
    <property type="nucleotide sequence ID" value="NZ_CP121196.1"/>
</dbReference>
<feature type="transmembrane region" description="Helical" evidence="1">
    <location>
        <begin position="36"/>
        <end position="54"/>
    </location>
</feature>
<dbReference type="EMBL" id="CP121196">
    <property type="protein sequence ID" value="XBH18437.1"/>
    <property type="molecule type" value="Genomic_DNA"/>
</dbReference>
<dbReference type="Gene3D" id="3.40.30.10">
    <property type="entry name" value="Glutaredoxin"/>
    <property type="match status" value="1"/>
</dbReference>
<organism evidence="2">
    <name type="scientific">Telmatobacter sp. DSM 110680</name>
    <dbReference type="NCBI Taxonomy" id="3036704"/>
    <lineage>
        <taxon>Bacteria</taxon>
        <taxon>Pseudomonadati</taxon>
        <taxon>Acidobacteriota</taxon>
        <taxon>Terriglobia</taxon>
        <taxon>Terriglobales</taxon>
        <taxon>Acidobacteriaceae</taxon>
        <taxon>Telmatobacter</taxon>
    </lineage>
</organism>
<keyword evidence="1" id="KW-1133">Transmembrane helix</keyword>
<dbReference type="InterPro" id="IPR008554">
    <property type="entry name" value="Glutaredoxin-like"/>
</dbReference>
<feature type="transmembrane region" description="Helical" evidence="1">
    <location>
        <begin position="12"/>
        <end position="30"/>
    </location>
</feature>
<keyword evidence="1" id="KW-0472">Membrane</keyword>
<evidence type="ECO:0000256" key="1">
    <source>
        <dbReference type="SAM" id="Phobius"/>
    </source>
</evidence>
<name>A0AAU7DMY8_9BACT</name>
<dbReference type="InterPro" id="IPR036249">
    <property type="entry name" value="Thioredoxin-like_sf"/>
</dbReference>
<dbReference type="SUPFAM" id="SSF52833">
    <property type="entry name" value="Thioredoxin-like"/>
    <property type="match status" value="1"/>
</dbReference>
<gene>
    <name evidence="2" type="ORF">P8935_03665</name>
</gene>
<dbReference type="PROSITE" id="PS51354">
    <property type="entry name" value="GLUTAREDOXIN_2"/>
    <property type="match status" value="1"/>
</dbReference>
<protein>
    <submittedName>
        <fullName evidence="2">Thioredoxin family protein</fullName>
    </submittedName>
</protein>
<dbReference type="AlphaFoldDB" id="A0AAU7DMY8"/>
<evidence type="ECO:0000313" key="2">
    <source>
        <dbReference type="EMBL" id="XBH18437.1"/>
    </source>
</evidence>
<keyword evidence="1" id="KW-0812">Transmembrane</keyword>
<sequence length="171" mass="18969">MLYSSTMKQQCYLVAIYLNWLILVGGVGYLLFTHHYGFAITWLMALPLVMWVYLRVFPSISQAMGYGKVDDTPAPDAKGPEPQRNGAAVIVTLYTGLGCPFCPIVEKRLQALRESMNFKIEKIDVTLRPDILASRGIRAVPVIELGERRIQGNATTEQLADLILGKPALVS</sequence>
<reference evidence="2" key="1">
    <citation type="submission" date="2023-03" db="EMBL/GenBank/DDBJ databases">
        <title>Edaphobacter sp.</title>
        <authorList>
            <person name="Huber K.J."/>
            <person name="Papendorf J."/>
            <person name="Pilke C."/>
            <person name="Bunk B."/>
            <person name="Sproeer C."/>
            <person name="Pester M."/>
        </authorList>
    </citation>
    <scope>NUCLEOTIDE SEQUENCE</scope>
    <source>
        <strain evidence="2">DSM 110680</strain>
    </source>
</reference>
<dbReference type="Pfam" id="PF05768">
    <property type="entry name" value="Glrx-like"/>
    <property type="match status" value="1"/>
</dbReference>
<accession>A0AAU7DMY8</accession>